<gene>
    <name evidence="2" type="ORF">NE237_014754</name>
</gene>
<proteinExistence type="predicted"/>
<dbReference type="AlphaFoldDB" id="A0A9Q0QQF5"/>
<dbReference type="OrthoDB" id="686198at2759"/>
<evidence type="ECO:0000313" key="3">
    <source>
        <dbReference type="Proteomes" id="UP001141806"/>
    </source>
</evidence>
<name>A0A9Q0QQF5_9MAGN</name>
<dbReference type="InterPro" id="IPR024752">
    <property type="entry name" value="Myb/SANT-like_dom"/>
</dbReference>
<sequence>MLLSSPRSKVGGVQIWDTDPKELSPYSFCSRLFLKKERNEVKIAKNERTDSHFLCNSQCCFGFNFKTSPSSFVITRSKFSTSDLCCVFNKLLVYKMASSSRTSIETVKWNKLEVDTYVDILVEEVIKGNKTTCTFNKDGWSNIKNKMEEALGRPFSLKQLKNKLNKLRSEYGSFRRLVNTIGFGWNDKTKRVETHDPAIWDRHIQENPGWAKFRKNGLSQYQELQVIFGDLYATDEFACNNHDENIIFEEGDADNLDIKDGSEVLPVEPSIDLTEEGDVHHTPQAVAGHRLDRAPSAFRKRSRSSDIVGAINAMVEHSKARLDLFTTSHTSSASPSPSSVNTRSYSITQCLAVLNTIPGLDKATYIKTMNHLTYNAEWRELFMGLDEEKKLWAIESIP</sequence>
<dbReference type="PANTHER" id="PTHR47584:SF19">
    <property type="entry name" value="L10-INTERACTING MYB DOMAIN-CONTAINING PROTEIN-LIKE"/>
    <property type="match status" value="1"/>
</dbReference>
<accession>A0A9Q0QQF5</accession>
<dbReference type="Pfam" id="PF12776">
    <property type="entry name" value="Myb_DNA-bind_3"/>
    <property type="match status" value="1"/>
</dbReference>
<dbReference type="InterPro" id="IPR045026">
    <property type="entry name" value="LIMYB"/>
</dbReference>
<feature type="domain" description="Myb/SANT-like" evidence="1">
    <location>
        <begin position="108"/>
        <end position="203"/>
    </location>
</feature>
<evidence type="ECO:0000313" key="2">
    <source>
        <dbReference type="EMBL" id="KAJ4968053.1"/>
    </source>
</evidence>
<evidence type="ECO:0000259" key="1">
    <source>
        <dbReference type="Pfam" id="PF12776"/>
    </source>
</evidence>
<organism evidence="2 3">
    <name type="scientific">Protea cynaroides</name>
    <dbReference type="NCBI Taxonomy" id="273540"/>
    <lineage>
        <taxon>Eukaryota</taxon>
        <taxon>Viridiplantae</taxon>
        <taxon>Streptophyta</taxon>
        <taxon>Embryophyta</taxon>
        <taxon>Tracheophyta</taxon>
        <taxon>Spermatophyta</taxon>
        <taxon>Magnoliopsida</taxon>
        <taxon>Proteales</taxon>
        <taxon>Proteaceae</taxon>
        <taxon>Protea</taxon>
    </lineage>
</organism>
<reference evidence="2" key="1">
    <citation type="journal article" date="2023" name="Plant J.">
        <title>The genome of the king protea, Protea cynaroides.</title>
        <authorList>
            <person name="Chang J."/>
            <person name="Duong T.A."/>
            <person name="Schoeman C."/>
            <person name="Ma X."/>
            <person name="Roodt D."/>
            <person name="Barker N."/>
            <person name="Li Z."/>
            <person name="Van de Peer Y."/>
            <person name="Mizrachi E."/>
        </authorList>
    </citation>
    <scope>NUCLEOTIDE SEQUENCE</scope>
    <source>
        <tissue evidence="2">Young leaves</tissue>
    </source>
</reference>
<dbReference type="PANTHER" id="PTHR47584">
    <property type="match status" value="1"/>
</dbReference>
<dbReference type="Proteomes" id="UP001141806">
    <property type="component" value="Unassembled WGS sequence"/>
</dbReference>
<comment type="caution">
    <text evidence="2">The sequence shown here is derived from an EMBL/GenBank/DDBJ whole genome shotgun (WGS) entry which is preliminary data.</text>
</comment>
<keyword evidence="3" id="KW-1185">Reference proteome</keyword>
<dbReference type="EMBL" id="JAMYWD010000006">
    <property type="protein sequence ID" value="KAJ4968053.1"/>
    <property type="molecule type" value="Genomic_DNA"/>
</dbReference>
<protein>
    <recommendedName>
        <fullName evidence="1">Myb/SANT-like domain-containing protein</fullName>
    </recommendedName>
</protein>